<reference evidence="7 8" key="1">
    <citation type="journal article" date="2011" name="J. Bacteriol.">
        <title>Genome sequence of Chthoniobacter flavus Ellin428, an aerobic heterotrophic soil bacterium.</title>
        <authorList>
            <person name="Kant R."/>
            <person name="van Passel M.W."/>
            <person name="Palva A."/>
            <person name="Lucas S."/>
            <person name="Lapidus A."/>
            <person name="Glavina Del Rio T."/>
            <person name="Dalin E."/>
            <person name="Tice H."/>
            <person name="Bruce D."/>
            <person name="Goodwin L."/>
            <person name="Pitluck S."/>
            <person name="Larimer F.W."/>
            <person name="Land M.L."/>
            <person name="Hauser L."/>
            <person name="Sangwan P."/>
            <person name="de Vos W.M."/>
            <person name="Janssen P.H."/>
            <person name="Smidt H."/>
        </authorList>
    </citation>
    <scope>NUCLEOTIDE SEQUENCE [LARGE SCALE GENOMIC DNA]</scope>
    <source>
        <strain evidence="7 8">Ellin428</strain>
    </source>
</reference>
<dbReference type="InterPro" id="IPR011042">
    <property type="entry name" value="6-blade_b-propeller_TolB-like"/>
</dbReference>
<evidence type="ECO:0000313" key="7">
    <source>
        <dbReference type="EMBL" id="EDY20617.1"/>
    </source>
</evidence>
<dbReference type="RefSeq" id="WP_006979140.1">
    <property type="nucleotide sequence ID" value="NZ_ABVL01000004.1"/>
</dbReference>
<dbReference type="EMBL" id="ABVL01000004">
    <property type="protein sequence ID" value="EDY20617.1"/>
    <property type="molecule type" value="Genomic_DNA"/>
</dbReference>
<dbReference type="GO" id="GO:0009055">
    <property type="term" value="F:electron transfer activity"/>
    <property type="evidence" value="ECO:0007669"/>
    <property type="project" value="InterPro"/>
</dbReference>
<dbReference type="GO" id="GO:0020037">
    <property type="term" value="F:heme binding"/>
    <property type="evidence" value="ECO:0007669"/>
    <property type="project" value="InterPro"/>
</dbReference>
<dbReference type="SUPFAM" id="SSF46626">
    <property type="entry name" value="Cytochrome c"/>
    <property type="match status" value="1"/>
</dbReference>
<dbReference type="Pfam" id="PF06283">
    <property type="entry name" value="ThuA"/>
    <property type="match status" value="1"/>
</dbReference>
<keyword evidence="3" id="KW-0378">Hydrolase</keyword>
<dbReference type="InterPro" id="IPR008979">
    <property type="entry name" value="Galactose-bd-like_sf"/>
</dbReference>
<evidence type="ECO:0000256" key="4">
    <source>
        <dbReference type="ARBA" id="ARBA00023004"/>
    </source>
</evidence>
<dbReference type="Gene3D" id="1.25.10.10">
    <property type="entry name" value="Leucine-rich Repeat Variant"/>
    <property type="match status" value="1"/>
</dbReference>
<dbReference type="InterPro" id="IPR009056">
    <property type="entry name" value="Cyt_c-like_dom"/>
</dbReference>
<dbReference type="SUPFAM" id="SSF50952">
    <property type="entry name" value="Soluble quinoprotein glucose dehydrogenase"/>
    <property type="match status" value="1"/>
</dbReference>
<dbReference type="InParanoid" id="B4CYS6"/>
<evidence type="ECO:0000256" key="2">
    <source>
        <dbReference type="ARBA" id="ARBA00022723"/>
    </source>
</evidence>
<evidence type="ECO:0000256" key="3">
    <source>
        <dbReference type="ARBA" id="ARBA00022801"/>
    </source>
</evidence>
<dbReference type="eggNOG" id="COG3828">
    <property type="taxonomic scope" value="Bacteria"/>
</dbReference>
<gene>
    <name evidence="7" type="ORF">CfE428DRAFT_1814</name>
</gene>
<dbReference type="NCBIfam" id="TIGR02604">
    <property type="entry name" value="Piru_Ver_Nterm"/>
    <property type="match status" value="1"/>
</dbReference>
<dbReference type="InterPro" id="IPR016024">
    <property type="entry name" value="ARM-type_fold"/>
</dbReference>
<dbReference type="Pfam" id="PF23500">
    <property type="entry name" value="DUF7133"/>
    <property type="match status" value="1"/>
</dbReference>
<dbReference type="PROSITE" id="PS51007">
    <property type="entry name" value="CYTC"/>
    <property type="match status" value="1"/>
</dbReference>
<dbReference type="AlphaFoldDB" id="B4CYS6"/>
<evidence type="ECO:0000313" key="8">
    <source>
        <dbReference type="Proteomes" id="UP000005824"/>
    </source>
</evidence>
<dbReference type="Gene3D" id="2.60.120.260">
    <property type="entry name" value="Galactose-binding domain-like"/>
    <property type="match status" value="1"/>
</dbReference>
<name>B4CYS6_9BACT</name>
<dbReference type="InterPro" id="IPR013428">
    <property type="entry name" value="Membrane-bound_put_N"/>
</dbReference>
<dbReference type="eggNOG" id="COG1413">
    <property type="taxonomic scope" value="Bacteria"/>
</dbReference>
<evidence type="ECO:0000256" key="1">
    <source>
        <dbReference type="ARBA" id="ARBA00022617"/>
    </source>
</evidence>
<dbReference type="SUPFAM" id="SSF52317">
    <property type="entry name" value="Class I glutamine amidotransferase-like"/>
    <property type="match status" value="1"/>
</dbReference>
<dbReference type="GO" id="GO:0016798">
    <property type="term" value="F:hydrolase activity, acting on glycosyl bonds"/>
    <property type="evidence" value="ECO:0007669"/>
    <property type="project" value="InterPro"/>
</dbReference>
<dbReference type="Gene3D" id="3.40.50.880">
    <property type="match status" value="1"/>
</dbReference>
<dbReference type="SUPFAM" id="SSF48371">
    <property type="entry name" value="ARM repeat"/>
    <property type="match status" value="1"/>
</dbReference>
<dbReference type="Gene3D" id="2.120.10.30">
    <property type="entry name" value="TolB, C-terminal domain"/>
    <property type="match status" value="1"/>
</dbReference>
<dbReference type="InterPro" id="IPR029010">
    <property type="entry name" value="ThuA-like"/>
</dbReference>
<dbReference type="eggNOG" id="COG2010">
    <property type="taxonomic scope" value="Bacteria"/>
</dbReference>
<protein>
    <submittedName>
        <fullName evidence="7">Membrane-bound dehydrogenase domain protein</fullName>
    </submittedName>
</protein>
<dbReference type="Pfam" id="PF00034">
    <property type="entry name" value="Cytochrom_C"/>
    <property type="match status" value="1"/>
</dbReference>
<feature type="domain" description="Cytochrome c" evidence="6">
    <location>
        <begin position="986"/>
        <end position="1077"/>
    </location>
</feature>
<proteinExistence type="predicted"/>
<keyword evidence="4 5" id="KW-0408">Iron</keyword>
<evidence type="ECO:0000256" key="5">
    <source>
        <dbReference type="PROSITE-ProRule" id="PRU00433"/>
    </source>
</evidence>
<dbReference type="eggNOG" id="COG2133">
    <property type="taxonomic scope" value="Bacteria"/>
</dbReference>
<dbReference type="Pfam" id="PF02018">
    <property type="entry name" value="CBM_4_9"/>
    <property type="match status" value="1"/>
</dbReference>
<keyword evidence="1 5" id="KW-0349">Heme</keyword>
<dbReference type="Gene3D" id="1.10.760.10">
    <property type="entry name" value="Cytochrome c-like domain"/>
    <property type="match status" value="1"/>
</dbReference>
<organism evidence="7 8">
    <name type="scientific">Chthoniobacter flavus Ellin428</name>
    <dbReference type="NCBI Taxonomy" id="497964"/>
    <lineage>
        <taxon>Bacteria</taxon>
        <taxon>Pseudomonadati</taxon>
        <taxon>Verrucomicrobiota</taxon>
        <taxon>Spartobacteria</taxon>
        <taxon>Chthoniobacterales</taxon>
        <taxon>Chthoniobacteraceae</taxon>
        <taxon>Chthoniobacter</taxon>
    </lineage>
</organism>
<dbReference type="InterPro" id="IPR003305">
    <property type="entry name" value="CenC_carb-bd"/>
</dbReference>
<dbReference type="SUPFAM" id="SSF49785">
    <property type="entry name" value="Galactose-binding domain-like"/>
    <property type="match status" value="1"/>
</dbReference>
<dbReference type="PANTHER" id="PTHR33546:SF1">
    <property type="entry name" value="LARGE, MULTIFUNCTIONAL SECRETED PROTEIN"/>
    <property type="match status" value="1"/>
</dbReference>
<dbReference type="STRING" id="497964.CfE428DRAFT_1814"/>
<dbReference type="InterPro" id="IPR055557">
    <property type="entry name" value="DUF7133"/>
</dbReference>
<accession>B4CYS6</accession>
<evidence type="ECO:0000259" key="6">
    <source>
        <dbReference type="PROSITE" id="PS51007"/>
    </source>
</evidence>
<dbReference type="Proteomes" id="UP000005824">
    <property type="component" value="Unassembled WGS sequence"/>
</dbReference>
<dbReference type="GO" id="GO:0046872">
    <property type="term" value="F:metal ion binding"/>
    <property type="evidence" value="ECO:0007669"/>
    <property type="project" value="UniProtKB-KW"/>
</dbReference>
<dbReference type="PANTHER" id="PTHR33546">
    <property type="entry name" value="LARGE, MULTIFUNCTIONAL SECRETED PROTEIN-RELATED"/>
    <property type="match status" value="1"/>
</dbReference>
<dbReference type="InterPro" id="IPR029062">
    <property type="entry name" value="Class_I_gatase-like"/>
</dbReference>
<comment type="caution">
    <text evidence="7">The sequence shown here is derived from an EMBL/GenBank/DDBJ whole genome shotgun (WGS) entry which is preliminary data.</text>
</comment>
<dbReference type="InterPro" id="IPR011041">
    <property type="entry name" value="Quinoprot_gluc/sorb_DH_b-prop"/>
</dbReference>
<keyword evidence="2 5" id="KW-0479">Metal-binding</keyword>
<sequence length="1077" mass="118915">MINLRTLLLFFVLAISTYGASGPIRVLFLGHEDLRVHNSCSAAALLMEKLGREAIYFDYVTTPDCLNRETLSHYDALMLYANYPKISPDQFAALNEFVESGHGFLPIHSASACFGNEPRFIALVGARFKTHATGVFKAAIVDKAHPIMQGVNEYETWDETYIHDQHNTLGRKLLAERVEGAMREPWTWVREQGKGRVFYTASGHDKRTWENADFQKMLRNAIIWSVGDTRRKDWERFLAQREPEKREPNPYVANYEKRPEPITFQHPFSVKGSMDRTQVPADMHLELFAAEPNIMKPIALAWDDRGRCWVAETADYPHGVRPDGQGNDRIVICEDTDGDGRADKFTVFADHLNLPTSLVFANGGVIVSQAPKLLFLKSSKGDDHADVREVLMDGWGIRDTHAQANNLHYGLDNWIYGCVGYSGFKGTVGKKPLSFTQGTYRFKADGSTLEFLHQFSNNSWGQSFNAAGDDFGGTANNAPIFFGGIPATVVPEGMRVMTAKKINLEDKAHPITTNYRQVDVFGGYTAATGSAFIYSSKLPPRMQGKAMVCEPTMKLISLMDVRPNGAGYVAKDAFNLVASSDEWMSPVFAEVGPDGAVWFVDWENFIVQHNPTPSVARGGFDAKTGAGGAHENPLRDHSRGRIYRVVWDKAPQPAKITSLRGASTADLVKALGSDTQQWRLTAQRLLVDGKKMDAVVALKRIVAANDGNIAAIHALWTLQGLQQLDDATVKAALSAKDSALRRNAIRALSADDRGYKSLIGTGVISDPDPATRLAAMVKLGEMPTTPDIKNLVAKLAPEPIVQGDEWLKEAARVLVQKHKVITYKEGPNVLPNPGFEIVGTNGLPEGWKRRDNNKNEGTASAEWRVVKDQPHSGGNAVRCFTRTEGDTSLFTDVPLKPNTRYRLSGWVKVHGFTGRASLNDNGTQNETGRITDKEGNWTEVETFFDSGNRTTASINILHVGRGDTLYDDVKLCEVTADTGEEKLTAGDPKRGEQIFYKHQVACVLCHSLRGQGSTVGPPLDGIARRATPAYIKESLLEPNKVLAKGYENLGTSPMPPMGLILKPQELEDIQAFLQTLR</sequence>
<dbReference type="InterPro" id="IPR036909">
    <property type="entry name" value="Cyt_c-like_dom_sf"/>
</dbReference>
<dbReference type="InterPro" id="IPR011989">
    <property type="entry name" value="ARM-like"/>
</dbReference>
<keyword evidence="8" id="KW-1185">Reference proteome</keyword>